<keyword evidence="2" id="KW-0809">Transit peptide</keyword>
<protein>
    <submittedName>
        <fullName evidence="3">Uncharacterized protein</fullName>
    </submittedName>
</protein>
<comment type="caution">
    <text evidence="3">The sequence shown here is derived from an EMBL/GenBank/DDBJ whole genome shotgun (WGS) entry which is preliminary data.</text>
</comment>
<gene>
    <name evidence="3" type="ORF">DD237_007020</name>
</gene>
<dbReference type="PANTHER" id="PTHR13068:SF151">
    <property type="entry name" value="TRANSCRIPTION TERMINATION FACTOR MTERF9, CHLOROPLASTIC"/>
    <property type="match status" value="1"/>
</dbReference>
<accession>A0A3R7W2H1</accession>
<dbReference type="InterPro" id="IPR038538">
    <property type="entry name" value="MTERF_sf"/>
</dbReference>
<dbReference type="GO" id="GO:0003676">
    <property type="term" value="F:nucleic acid binding"/>
    <property type="evidence" value="ECO:0007669"/>
    <property type="project" value="InterPro"/>
</dbReference>
<proteinExistence type="inferred from homology"/>
<dbReference type="SMART" id="SM00733">
    <property type="entry name" value="Mterf"/>
    <property type="match status" value="6"/>
</dbReference>
<evidence type="ECO:0000256" key="1">
    <source>
        <dbReference type="ARBA" id="ARBA00007692"/>
    </source>
</evidence>
<dbReference type="AlphaFoldDB" id="A0A3R7W2H1"/>
<dbReference type="VEuPathDB" id="FungiDB:DD237_007020"/>
<dbReference type="PANTHER" id="PTHR13068">
    <property type="entry name" value="CGI-12 PROTEIN-RELATED"/>
    <property type="match status" value="1"/>
</dbReference>
<dbReference type="Gene3D" id="1.25.70.10">
    <property type="entry name" value="Transcription termination factor 3, mitochondrial"/>
    <property type="match status" value="1"/>
</dbReference>
<dbReference type="InterPro" id="IPR003690">
    <property type="entry name" value="MTERF"/>
</dbReference>
<dbReference type="Proteomes" id="UP000286097">
    <property type="component" value="Unassembled WGS sequence"/>
</dbReference>
<comment type="similarity">
    <text evidence="1">Belongs to the mTERF family.</text>
</comment>
<evidence type="ECO:0000256" key="2">
    <source>
        <dbReference type="ARBA" id="ARBA00022946"/>
    </source>
</evidence>
<evidence type="ECO:0000313" key="4">
    <source>
        <dbReference type="Proteomes" id="UP000286097"/>
    </source>
</evidence>
<sequence length="368" mass="42141">MLVGLWRRCPRPSLVLSRSITTAALQPADDLTVVDDKHRVYYARIARKLPTQTLPWQSMHRTTRFLQSRGLSPTQALKIMSQHVMIISYSEELIKSKIPWFLELGLSHDKINDIIIRHPNILGISITKYEALVKWYLFHGVPKDKIAYLFNIFPQGVSYNIRDNLDPKVALLREIGCNDMQVARVLTRSPQIFTHSMERLRDKANYLVELGVPRERLPFIVSSVPECVALTSSRVKETVDALDELFGTGAGLQALLRNCRIVMSSINGMRESFNYLISVGFTKERLEKNTRYITRSVNCCLRPRVEFLKTKNVDVVSDITWILTPQGRFIEQYPDYAAYVTKFRADPTTKKNAKDAVLLFVTAVTFST</sequence>
<reference evidence="3 4" key="1">
    <citation type="submission" date="2018-06" db="EMBL/GenBank/DDBJ databases">
        <title>Comparative genomics of downy mildews reveals potential adaptations to biotrophy.</title>
        <authorList>
            <person name="Fletcher K."/>
            <person name="Klosterman S.J."/>
            <person name="Derevnina L."/>
            <person name="Martin F."/>
            <person name="Koike S."/>
            <person name="Reyes Chin-Wo S."/>
            <person name="Mou B."/>
            <person name="Michelmore R."/>
        </authorList>
    </citation>
    <scope>NUCLEOTIDE SEQUENCE [LARGE SCALE GENOMIC DNA]</scope>
    <source>
        <strain evidence="3 4">R13</strain>
    </source>
</reference>
<organism evidence="3 4">
    <name type="scientific">Peronospora effusa</name>
    <dbReference type="NCBI Taxonomy" id="542832"/>
    <lineage>
        <taxon>Eukaryota</taxon>
        <taxon>Sar</taxon>
        <taxon>Stramenopiles</taxon>
        <taxon>Oomycota</taxon>
        <taxon>Peronosporomycetes</taxon>
        <taxon>Peronosporales</taxon>
        <taxon>Peronosporaceae</taxon>
        <taxon>Peronospora</taxon>
    </lineage>
</organism>
<evidence type="ECO:0000313" key="3">
    <source>
        <dbReference type="EMBL" id="RQM09046.1"/>
    </source>
</evidence>
<name>A0A3R7W2H1_9STRA</name>
<dbReference type="EMBL" id="QKXF01000772">
    <property type="protein sequence ID" value="RQM09046.1"/>
    <property type="molecule type" value="Genomic_DNA"/>
</dbReference>
<dbReference type="Pfam" id="PF02536">
    <property type="entry name" value="mTERF"/>
    <property type="match status" value="2"/>
</dbReference>